<proteinExistence type="predicted"/>
<dbReference type="EMBL" id="SPLM01000038">
    <property type="protein sequence ID" value="TMW65223.1"/>
    <property type="molecule type" value="Genomic_DNA"/>
</dbReference>
<feature type="compositionally biased region" description="Basic and acidic residues" evidence="1">
    <location>
        <begin position="238"/>
        <end position="250"/>
    </location>
</feature>
<keyword evidence="4" id="KW-1185">Reference proteome</keyword>
<evidence type="ECO:0000256" key="2">
    <source>
        <dbReference type="SAM" id="Phobius"/>
    </source>
</evidence>
<dbReference type="Proteomes" id="UP000794436">
    <property type="component" value="Unassembled WGS sequence"/>
</dbReference>
<gene>
    <name evidence="3" type="ORF">Poli38472_009390</name>
</gene>
<comment type="caution">
    <text evidence="3">The sequence shown here is derived from an EMBL/GenBank/DDBJ whole genome shotgun (WGS) entry which is preliminary data.</text>
</comment>
<feature type="compositionally biased region" description="Polar residues" evidence="1">
    <location>
        <begin position="310"/>
        <end position="326"/>
    </location>
</feature>
<feature type="region of interest" description="Disordered" evidence="1">
    <location>
        <begin position="277"/>
        <end position="326"/>
    </location>
</feature>
<evidence type="ECO:0000313" key="3">
    <source>
        <dbReference type="EMBL" id="TMW65223.1"/>
    </source>
</evidence>
<reference evidence="3" key="1">
    <citation type="submission" date="2019-03" db="EMBL/GenBank/DDBJ databases">
        <title>Long read genome sequence of the mycoparasitic Pythium oligandrum ATCC 38472 isolated from sugarbeet rhizosphere.</title>
        <authorList>
            <person name="Gaulin E."/>
        </authorList>
    </citation>
    <scope>NUCLEOTIDE SEQUENCE</scope>
    <source>
        <strain evidence="3">ATCC 38472_TT</strain>
    </source>
</reference>
<evidence type="ECO:0000256" key="1">
    <source>
        <dbReference type="SAM" id="MobiDB-lite"/>
    </source>
</evidence>
<feature type="region of interest" description="Disordered" evidence="1">
    <location>
        <begin position="236"/>
        <end position="256"/>
    </location>
</feature>
<keyword evidence="2" id="KW-0472">Membrane</keyword>
<protein>
    <submittedName>
        <fullName evidence="3">Uncharacterized protein</fullName>
    </submittedName>
</protein>
<feature type="compositionally biased region" description="Polar residues" evidence="1">
    <location>
        <begin position="7"/>
        <end position="23"/>
    </location>
</feature>
<dbReference type="OrthoDB" id="158474at2759"/>
<feature type="region of interest" description="Disordered" evidence="1">
    <location>
        <begin position="1"/>
        <end position="25"/>
    </location>
</feature>
<dbReference type="AlphaFoldDB" id="A0A8K1CLN0"/>
<keyword evidence="2" id="KW-0812">Transmembrane</keyword>
<feature type="transmembrane region" description="Helical" evidence="2">
    <location>
        <begin position="201"/>
        <end position="226"/>
    </location>
</feature>
<keyword evidence="2" id="KW-1133">Transmembrane helix</keyword>
<name>A0A8K1CLN0_PYTOL</name>
<evidence type="ECO:0000313" key="4">
    <source>
        <dbReference type="Proteomes" id="UP000794436"/>
    </source>
</evidence>
<sequence length="326" mass="35754">MVAVGSPDTTNASQSTDTGSAGSNAEGEWLVIDDVQSDSQEAEVLKDRTGTGDPVIKSAANASDTCTWYATQECVQPRSCFDCLNSVIDGHSCMIDSSGTCVTMDHYDSNLDFRKTYFANPYTQFPSINATYCRAKDPYCARCREAWDNPFGNSTLGSLPYCRGEAGCVCTRECEVEFRTENTIMQRCVWTSTYAGTSKRVFTAIGVMAGIMLASVVAAVITRLWVRRIAGRRGRGFPSREDRLPRREPSGPRLDLSGWRTMREKLIESENEMLRAQDAAKAGRAQVPANPTPALPVLVEEGDGYRPLSPSDTTHQQPQRTQPDAA</sequence>
<organism evidence="3 4">
    <name type="scientific">Pythium oligandrum</name>
    <name type="common">Mycoparasitic fungus</name>
    <dbReference type="NCBI Taxonomy" id="41045"/>
    <lineage>
        <taxon>Eukaryota</taxon>
        <taxon>Sar</taxon>
        <taxon>Stramenopiles</taxon>
        <taxon>Oomycota</taxon>
        <taxon>Peronosporomycetes</taxon>
        <taxon>Pythiales</taxon>
        <taxon>Pythiaceae</taxon>
        <taxon>Pythium</taxon>
    </lineage>
</organism>
<accession>A0A8K1CLN0</accession>